<reference evidence="1 2" key="1">
    <citation type="submission" date="2023-11" db="EMBL/GenBank/DDBJ databases">
        <title>MicrobeMod: A computational toolkit for identifying prokaryotic methylation and restriction-modification with nanopore sequencing.</title>
        <authorList>
            <person name="Crits-Christoph A."/>
            <person name="Kang S.C."/>
            <person name="Lee H."/>
            <person name="Ostrov N."/>
        </authorList>
    </citation>
    <scope>NUCLEOTIDE SEQUENCE [LARGE SCALE GENOMIC DNA]</scope>
    <source>
        <strain evidence="1 2">ATCC 29145</strain>
    </source>
</reference>
<protein>
    <submittedName>
        <fullName evidence="1">Uncharacterized protein</fullName>
    </submittedName>
</protein>
<gene>
    <name evidence="1" type="ORF">SIM66_00425</name>
</gene>
<dbReference type="EMBL" id="JAWXYC010000001">
    <property type="protein sequence ID" value="MDX5949673.1"/>
    <property type="molecule type" value="Genomic_DNA"/>
</dbReference>
<proteinExistence type="predicted"/>
<evidence type="ECO:0000313" key="2">
    <source>
        <dbReference type="Proteomes" id="UP001277471"/>
    </source>
</evidence>
<name>A0ABU4NXB6_AZOBR</name>
<comment type="caution">
    <text evidence="1">The sequence shown here is derived from an EMBL/GenBank/DDBJ whole genome shotgun (WGS) entry which is preliminary data.</text>
</comment>
<accession>A0ABU4NXB6</accession>
<dbReference type="GeneID" id="56447922"/>
<keyword evidence="2" id="KW-1185">Reference proteome</keyword>
<dbReference type="RefSeq" id="WP_015989383.1">
    <property type="nucleotide sequence ID" value="NZ_CP032342.1"/>
</dbReference>
<evidence type="ECO:0000313" key="1">
    <source>
        <dbReference type="EMBL" id="MDX5949673.1"/>
    </source>
</evidence>
<organism evidence="1 2">
    <name type="scientific">Azospirillum brasilense</name>
    <dbReference type="NCBI Taxonomy" id="192"/>
    <lineage>
        <taxon>Bacteria</taxon>
        <taxon>Pseudomonadati</taxon>
        <taxon>Pseudomonadota</taxon>
        <taxon>Alphaproteobacteria</taxon>
        <taxon>Rhodospirillales</taxon>
        <taxon>Azospirillaceae</taxon>
        <taxon>Azospirillum</taxon>
    </lineage>
</organism>
<sequence length="105" mass="11597">MIQQPPSTDDPRSRLAAEMFPREWAVVANRPGATKRRQQLRQRAEAELKLRGLRASGASCATCGSYRTSDPTPGMKGPWCAAESDWEGFVLAKPDGICIHHHAPR</sequence>
<dbReference type="Proteomes" id="UP001277471">
    <property type="component" value="Unassembled WGS sequence"/>
</dbReference>